<proteinExistence type="inferred from homology"/>
<dbReference type="eggNOG" id="COG1344">
    <property type="taxonomic scope" value="Bacteria"/>
</dbReference>
<gene>
    <name evidence="6" type="primary">flgL</name>
    <name evidence="6" type="ORF">TKV_c04820</name>
</gene>
<dbReference type="InterPro" id="IPR046358">
    <property type="entry name" value="Flagellin_C"/>
</dbReference>
<dbReference type="GO" id="GO:0005198">
    <property type="term" value="F:structural molecule activity"/>
    <property type="evidence" value="ECO:0007669"/>
    <property type="project" value="InterPro"/>
</dbReference>
<comment type="subcellular location">
    <subcellularLocation>
        <location evidence="1">Bacterial flagellum</location>
    </subcellularLocation>
</comment>
<dbReference type="PRINTS" id="PR00207">
    <property type="entry name" value="FLAGELLIN"/>
</dbReference>
<dbReference type="PANTHER" id="PTHR42792">
    <property type="entry name" value="FLAGELLIN"/>
    <property type="match status" value="1"/>
</dbReference>
<dbReference type="GO" id="GO:0071973">
    <property type="term" value="P:bacterial-type flagellum-dependent cell motility"/>
    <property type="evidence" value="ECO:0007669"/>
    <property type="project" value="InterPro"/>
</dbReference>
<dbReference type="Pfam" id="PF00700">
    <property type="entry name" value="Flagellin_C"/>
    <property type="match status" value="1"/>
</dbReference>
<feature type="domain" description="Flagellin N-terminal" evidence="4">
    <location>
        <begin position="3"/>
        <end position="140"/>
    </location>
</feature>
<organism evidence="6 7">
    <name type="scientific">Thermoanaerobacter kivui</name>
    <name type="common">Acetogenium kivui</name>
    <dbReference type="NCBI Taxonomy" id="2325"/>
    <lineage>
        <taxon>Bacteria</taxon>
        <taxon>Bacillati</taxon>
        <taxon>Bacillota</taxon>
        <taxon>Clostridia</taxon>
        <taxon>Thermoanaerobacterales</taxon>
        <taxon>Thermoanaerobacteraceae</taxon>
        <taxon>Thermoanaerobacter</taxon>
    </lineage>
</organism>
<protein>
    <submittedName>
        <fullName evidence="6">Flagellar hook-associated protein 3</fullName>
    </submittedName>
</protein>
<accession>A0A097APE0</accession>
<dbReference type="SUPFAM" id="SSF64518">
    <property type="entry name" value="Phase 1 flagellin"/>
    <property type="match status" value="1"/>
</dbReference>
<dbReference type="OrthoDB" id="9758307at2"/>
<name>A0A097APE0_THEKI</name>
<keyword evidence="7" id="KW-1185">Reference proteome</keyword>
<dbReference type="PANTHER" id="PTHR42792:SF1">
    <property type="entry name" value="FLAGELLAR HOOK-ASSOCIATED PROTEIN 3"/>
    <property type="match status" value="1"/>
</dbReference>
<evidence type="ECO:0000256" key="2">
    <source>
        <dbReference type="ARBA" id="ARBA00005709"/>
    </source>
</evidence>
<dbReference type="EMBL" id="CP009170">
    <property type="protein sequence ID" value="AIS51681.1"/>
    <property type="molecule type" value="Genomic_DNA"/>
</dbReference>
<dbReference type="InterPro" id="IPR001029">
    <property type="entry name" value="Flagellin_N"/>
</dbReference>
<dbReference type="Pfam" id="PF00669">
    <property type="entry name" value="Flagellin_N"/>
    <property type="match status" value="1"/>
</dbReference>
<keyword evidence="6" id="KW-0966">Cell projection</keyword>
<evidence type="ECO:0000313" key="7">
    <source>
        <dbReference type="Proteomes" id="UP000029669"/>
    </source>
</evidence>
<keyword evidence="6" id="KW-0282">Flagellum</keyword>
<evidence type="ECO:0000259" key="5">
    <source>
        <dbReference type="Pfam" id="PF00700"/>
    </source>
</evidence>
<reference evidence="7" key="1">
    <citation type="journal article" date="2015" name="Genome Announc.">
        <title>Whole-Genome Sequences of 80 Environmental and Clinical Isolates of Burkholderia pseudomallei.</title>
        <authorList>
            <person name="Johnson S.L."/>
            <person name="Baker A.L."/>
            <person name="Chain P.S."/>
            <person name="Currie B.J."/>
            <person name="Daligault H.E."/>
            <person name="Davenport K.W."/>
            <person name="Davis C.B."/>
            <person name="Inglis T.J."/>
            <person name="Kaestli M."/>
            <person name="Koren S."/>
            <person name="Mayo M."/>
            <person name="Merritt A.J."/>
            <person name="Price E.P."/>
            <person name="Sarovich D.S."/>
            <person name="Warner J."/>
            <person name="Rosovitz M.J."/>
        </authorList>
    </citation>
    <scope>NUCLEOTIDE SEQUENCE [LARGE SCALE GENOMIC DNA]</scope>
    <source>
        <strain evidence="7">DSM 2030</strain>
    </source>
</reference>
<dbReference type="RefSeq" id="WP_049684600.1">
    <property type="nucleotide sequence ID" value="NZ_CP009170.1"/>
</dbReference>
<evidence type="ECO:0000259" key="4">
    <source>
        <dbReference type="Pfam" id="PF00669"/>
    </source>
</evidence>
<feature type="domain" description="Flagellin C-terminal" evidence="5">
    <location>
        <begin position="214"/>
        <end position="296"/>
    </location>
</feature>
<dbReference type="Gene3D" id="1.20.1330.10">
    <property type="entry name" value="f41 fragment of flagellin, N-terminal domain"/>
    <property type="match status" value="1"/>
</dbReference>
<sequence>MRITDNMLITNFLNNYNNNLERLQKNQNMLSTGKRISRPSDDPVAVATSLRIRTDMTRNDAYTKNADDAKSWLDITDTALSQLNDLLQRTRELAVEGSNGTLTQTDMQKIANEIEQLKTQMIQVGNTQYNGRYIFAGFKTTTQPFSETKNSYSGDNGVIEFEVGAGGNKIAVNVTGDKVFNVDSTGISQLLTVMDKLKNALDSGDHQAVSSMIAEVDKQLENVLSVRAEVGAKSNRLDLIQNRLQSDNYNFTALLSKNEDADLAQVITNLKMDENVYRASLAAGARIMQPSLIDFLR</sequence>
<dbReference type="HOGENOM" id="CLU_024437_2_1_9"/>
<evidence type="ECO:0000256" key="1">
    <source>
        <dbReference type="ARBA" id="ARBA00004365"/>
    </source>
</evidence>
<dbReference type="Proteomes" id="UP000029669">
    <property type="component" value="Chromosome"/>
</dbReference>
<keyword evidence="3" id="KW-0975">Bacterial flagellum</keyword>
<dbReference type="GO" id="GO:0009424">
    <property type="term" value="C:bacterial-type flagellum hook"/>
    <property type="evidence" value="ECO:0007669"/>
    <property type="project" value="InterPro"/>
</dbReference>
<evidence type="ECO:0000256" key="3">
    <source>
        <dbReference type="ARBA" id="ARBA00023143"/>
    </source>
</evidence>
<dbReference type="AlphaFoldDB" id="A0A097APE0"/>
<dbReference type="STRING" id="2325.TKV_c04820"/>
<comment type="similarity">
    <text evidence="2">Belongs to the bacterial flagellin family.</text>
</comment>
<evidence type="ECO:0000313" key="6">
    <source>
        <dbReference type="EMBL" id="AIS51681.1"/>
    </source>
</evidence>
<dbReference type="KEGG" id="tki:TKV_c04820"/>
<dbReference type="NCBIfam" id="TIGR02550">
    <property type="entry name" value="flagell_flgL"/>
    <property type="match status" value="1"/>
</dbReference>
<keyword evidence="6" id="KW-0969">Cilium</keyword>
<dbReference type="InterPro" id="IPR013384">
    <property type="entry name" value="Flagell_FlgL"/>
</dbReference>
<dbReference type="InterPro" id="IPR001492">
    <property type="entry name" value="Flagellin"/>
</dbReference>